<dbReference type="InterPro" id="IPR011969">
    <property type="entry name" value="Clan_AA_Asp_peptidase_C"/>
</dbReference>
<keyword evidence="1" id="KW-0472">Membrane</keyword>
<feature type="transmembrane region" description="Helical" evidence="1">
    <location>
        <begin position="12"/>
        <end position="31"/>
    </location>
</feature>
<dbReference type="GO" id="GO:0004190">
    <property type="term" value="F:aspartic-type endopeptidase activity"/>
    <property type="evidence" value="ECO:0007669"/>
    <property type="project" value="InterPro"/>
</dbReference>
<gene>
    <name evidence="2" type="ORF">Lery_0712</name>
</gene>
<dbReference type="PROSITE" id="PS00141">
    <property type="entry name" value="ASP_PROTEASE"/>
    <property type="match status" value="1"/>
</dbReference>
<dbReference type="Proteomes" id="UP000054773">
    <property type="component" value="Unassembled WGS sequence"/>
</dbReference>
<keyword evidence="1" id="KW-1133">Transmembrane helix</keyword>
<dbReference type="CDD" id="cd05483">
    <property type="entry name" value="retropepsin_like_bacteria"/>
    <property type="match status" value="1"/>
</dbReference>
<organism evidence="2 3">
    <name type="scientific">Legionella erythra</name>
    <dbReference type="NCBI Taxonomy" id="448"/>
    <lineage>
        <taxon>Bacteria</taxon>
        <taxon>Pseudomonadati</taxon>
        <taxon>Pseudomonadota</taxon>
        <taxon>Gammaproteobacteria</taxon>
        <taxon>Legionellales</taxon>
        <taxon>Legionellaceae</taxon>
        <taxon>Legionella</taxon>
    </lineage>
</organism>
<name>A0A0W0TTH0_LEGER</name>
<dbReference type="NCBIfam" id="TIGR02281">
    <property type="entry name" value="clan_AA_DTGA"/>
    <property type="match status" value="1"/>
</dbReference>
<dbReference type="OrthoDB" id="185963at2"/>
<dbReference type="STRING" id="448.Lery_0712"/>
<proteinExistence type="predicted"/>
<dbReference type="Pfam" id="PF13975">
    <property type="entry name" value="gag-asp_proteas"/>
    <property type="match status" value="1"/>
</dbReference>
<keyword evidence="2" id="KW-0378">Hydrolase</keyword>
<comment type="caution">
    <text evidence="2">The sequence shown here is derived from an EMBL/GenBank/DDBJ whole genome shotgun (WGS) entry which is preliminary data.</text>
</comment>
<dbReference type="AlphaFoldDB" id="A0A0W0TTH0"/>
<reference evidence="2 3" key="1">
    <citation type="submission" date="2015-11" db="EMBL/GenBank/DDBJ databases">
        <title>Genomic analysis of 38 Legionella species identifies large and diverse effector repertoires.</title>
        <authorList>
            <person name="Burstein D."/>
            <person name="Amaro F."/>
            <person name="Zusman T."/>
            <person name="Lifshitz Z."/>
            <person name="Cohen O."/>
            <person name="Gilbert J.A."/>
            <person name="Pupko T."/>
            <person name="Shuman H.A."/>
            <person name="Segal G."/>
        </authorList>
    </citation>
    <scope>NUCLEOTIDE SEQUENCE [LARGE SCALE GENOMIC DNA]</scope>
    <source>
        <strain evidence="2 3">SE-32A-C8</strain>
    </source>
</reference>
<dbReference type="SUPFAM" id="SSF50630">
    <property type="entry name" value="Acid proteases"/>
    <property type="match status" value="1"/>
</dbReference>
<keyword evidence="3" id="KW-1185">Reference proteome</keyword>
<dbReference type="InterPro" id="IPR034122">
    <property type="entry name" value="Retropepsin-like_bacterial"/>
</dbReference>
<evidence type="ECO:0000313" key="2">
    <source>
        <dbReference type="EMBL" id="KTC98909.1"/>
    </source>
</evidence>
<dbReference type="InterPro" id="IPR001969">
    <property type="entry name" value="Aspartic_peptidase_AS"/>
</dbReference>
<sequence length="162" mass="18450">MENDSYARTGRKMFIIAWLILFGLLFTFFYIHEQHDPARYDIDQGTLTIKSDRQGHYRVKGFINDKAVEFMVDTGASLVAIPKTVADALHLEGRYPITLNTASGEVTGLLTRLERLSFGPFELKNIKAVILPDEQDEMVLLGMNVLSLFNISQKDRQLIIEK</sequence>
<dbReference type="Gene3D" id="2.40.70.10">
    <property type="entry name" value="Acid Proteases"/>
    <property type="match status" value="1"/>
</dbReference>
<dbReference type="EMBL" id="LNYA01000011">
    <property type="protein sequence ID" value="KTC98909.1"/>
    <property type="molecule type" value="Genomic_DNA"/>
</dbReference>
<evidence type="ECO:0000313" key="3">
    <source>
        <dbReference type="Proteomes" id="UP000054773"/>
    </source>
</evidence>
<protein>
    <submittedName>
        <fullName evidence="2">Aspartyl protease</fullName>
    </submittedName>
</protein>
<dbReference type="GO" id="GO:0006508">
    <property type="term" value="P:proteolysis"/>
    <property type="evidence" value="ECO:0007669"/>
    <property type="project" value="UniProtKB-KW"/>
</dbReference>
<accession>A0A0W0TTH0</accession>
<dbReference type="RefSeq" id="WP_058525887.1">
    <property type="nucleotide sequence ID" value="NZ_CAAAHY010000010.1"/>
</dbReference>
<dbReference type="InterPro" id="IPR021109">
    <property type="entry name" value="Peptidase_aspartic_dom_sf"/>
</dbReference>
<keyword evidence="1" id="KW-0812">Transmembrane</keyword>
<keyword evidence="2" id="KW-0645">Protease</keyword>
<dbReference type="PATRIC" id="fig|448.7.peg.744"/>
<evidence type="ECO:0000256" key="1">
    <source>
        <dbReference type="SAM" id="Phobius"/>
    </source>
</evidence>